<evidence type="ECO:0000256" key="3">
    <source>
        <dbReference type="ARBA" id="ARBA00022454"/>
    </source>
</evidence>
<evidence type="ECO:0000256" key="6">
    <source>
        <dbReference type="ARBA" id="ARBA00022833"/>
    </source>
</evidence>
<dbReference type="AlphaFoldDB" id="A0A5N5I9W4"/>
<protein>
    <submittedName>
        <fullName evidence="12">Histone-lysine N-methyltransferase SUVR2-like</fullName>
    </submittedName>
</protein>
<dbReference type="InterPro" id="IPR043017">
    <property type="entry name" value="WIYLD_dom_sf"/>
</dbReference>
<dbReference type="GO" id="GO:0008289">
    <property type="term" value="F:lipid binding"/>
    <property type="evidence" value="ECO:0007669"/>
    <property type="project" value="InterPro"/>
</dbReference>
<dbReference type="Pfam" id="PF01852">
    <property type="entry name" value="START"/>
    <property type="match status" value="1"/>
</dbReference>
<dbReference type="PANTHER" id="PTHR46450:SF1">
    <property type="entry name" value="INACTIVE HISTONE-LYSINE N-METHYLTRANSFERASE SUVR1-RELATED"/>
    <property type="match status" value="1"/>
</dbReference>
<feature type="compositionally biased region" description="Basic and acidic residues" evidence="8">
    <location>
        <begin position="512"/>
        <end position="530"/>
    </location>
</feature>
<evidence type="ECO:0000256" key="8">
    <source>
        <dbReference type="SAM" id="MobiDB-lite"/>
    </source>
</evidence>
<feature type="domain" description="START" evidence="10">
    <location>
        <begin position="66"/>
        <end position="288"/>
    </location>
</feature>
<dbReference type="InterPro" id="IPR018848">
    <property type="entry name" value="WIYLD_domain"/>
</dbReference>
<dbReference type="EMBL" id="SMOL01000061">
    <property type="protein sequence ID" value="KAB2634480.1"/>
    <property type="molecule type" value="Genomic_DNA"/>
</dbReference>
<sequence>MSAMKYSCDAQGQPYLVISSDPDESSSDEDIDEKSDNGFLQLQEANNICLAAYREVMTLAINAKAWKMGLPPLGSIEDIQQMFKTPPSPGMKIESSVERVILPLSPRFLITTMIDVDKWASTFSHIVHRGCVQDPTGVVGRLSAMHRGQESGNCIDMTIVNAEFHLPTPFVQKQKYSFVRFVRSVMEDTWAVVDLSTDYFQQRSLSLDSAASKVNCLRRPSGVIVKRLRTYEKLSEVIWIENMEVKDCKVDDDVDDDDMQSGTMNSNLAFDAKHWVNILSSNHRRRCANPKISYISDQVRLGNVFKFWILGFHFHEFLGVGSLNQAPKRFSWYILHWAARRNKCERIVMAPNPRVNAAFKAMAELGINEKQVKPVLKNLLRLFDKNWELIEEENYRVLVDAIFDAEDTQGVEEKKEKKKSKNYDEEDMEEEPQLRREPARPSKRIHSSGDEGSSQKKKSTNTDPEDNIGEELPLPHQPERPLKRLRKTHGGQLSPSPSTCNPMLGGPLLIRPKVEKDELLTRSPDSRAELHQPVSPHLSNKNKGKQPVVSNPVPQHGKRITESGIVLLPKHRVDNHQLMKPKDEPFTDDMAQDEVPIAVILPDPSSKEKPPLQNGATGEQNDQEPVASQERESTRNDIVSSSNERNTNFELATLEEESSNLEVASSPLGEDGSISASPNLDALKKTTARDSVHGTKESLNGPVGIECPTAVTAPEIPRLPLSLNGVGECRQAGERADSNGFAEVDKEGELEDSRGLVVVQHCDLPPDDLRSYHDIDDITKGEERVKIPWVNEKNNEYPPSFFYISRSLVFQDAAINLRLSGIGDANCCPTCFGDCLSASVPCACASQTEGDFAYTQEGLLRDDFLEECISMIRNPQQHRPFYCKSCPLERVKNDDCLEPCKGHLRRQFIKECWSKCGCHRQCGNRVVQRGLNCKLQVFFTSEGKGWGLRTLEDLPKGAFVCEYVGEVLTSKELHERNIKSSRSGKRPYPVRLDANWASKADLRDKEALCLDATNYGNVARFINHRCLDANLVEIPVEVESPDHCYYHLAFFTTRKVDALEELTWDYGIDFDDHDHPVKVFQCQCGSKFCRNMKRSNRSRSGSIARRCLRAVFAEASGHPCSDLNEIQIQFRGDFSTMRCCDCANDRKERNDCMVGVKL</sequence>
<evidence type="ECO:0000256" key="4">
    <source>
        <dbReference type="ARBA" id="ARBA00022679"/>
    </source>
</evidence>
<feature type="compositionally biased region" description="Polar residues" evidence="8">
    <location>
        <begin position="636"/>
        <end position="650"/>
    </location>
</feature>
<reference evidence="12 13" key="2">
    <citation type="submission" date="2019-11" db="EMBL/GenBank/DDBJ databases">
        <title>A de novo genome assembly of a pear dwarfing rootstock.</title>
        <authorList>
            <person name="Wang F."/>
            <person name="Wang J."/>
            <person name="Li S."/>
            <person name="Zhang Y."/>
            <person name="Fang M."/>
            <person name="Ma L."/>
            <person name="Zhao Y."/>
            <person name="Jiang S."/>
        </authorList>
    </citation>
    <scope>NUCLEOTIDE SEQUENCE [LARGE SCALE GENOMIC DNA]</scope>
    <source>
        <strain evidence="12">S2</strain>
        <tissue evidence="12">Leaf</tissue>
    </source>
</reference>
<dbReference type="SMART" id="SM00468">
    <property type="entry name" value="PreSET"/>
    <property type="match status" value="1"/>
</dbReference>
<dbReference type="Pfam" id="PF10440">
    <property type="entry name" value="WIYLD"/>
    <property type="match status" value="1"/>
</dbReference>
<dbReference type="PANTHER" id="PTHR46450">
    <property type="entry name" value="INACTIVE HISTONE-LYSINE N-METHYLTRANSFERASE SUVR1-RELATED"/>
    <property type="match status" value="1"/>
</dbReference>
<feature type="domain" description="SET" evidence="9">
    <location>
        <begin position="933"/>
        <end position="1067"/>
    </location>
</feature>
<evidence type="ECO:0000313" key="12">
    <source>
        <dbReference type="EMBL" id="KAB2634480.1"/>
    </source>
</evidence>
<evidence type="ECO:0000256" key="1">
    <source>
        <dbReference type="ARBA" id="ARBA00004123"/>
    </source>
</evidence>
<dbReference type="CDD" id="cd10538">
    <property type="entry name" value="SET_SETDB-like"/>
    <property type="match status" value="1"/>
</dbReference>
<keyword evidence="6" id="KW-0862">Zinc</keyword>
<dbReference type="Proteomes" id="UP000327157">
    <property type="component" value="Unassembled WGS sequence"/>
</dbReference>
<gene>
    <name evidence="12" type="ORF">D8674_038316</name>
</gene>
<comment type="subcellular location">
    <subcellularLocation>
        <location evidence="2">Chromosome</location>
    </subcellularLocation>
    <subcellularLocation>
        <location evidence="1">Nucleus</location>
    </subcellularLocation>
</comment>
<keyword evidence="5" id="KW-0479">Metal-binding</keyword>
<dbReference type="OrthoDB" id="308383at2759"/>
<feature type="domain" description="Pre-SET" evidence="11">
    <location>
        <begin position="834"/>
        <end position="930"/>
    </location>
</feature>
<dbReference type="GO" id="GO:0005634">
    <property type="term" value="C:nucleus"/>
    <property type="evidence" value="ECO:0007669"/>
    <property type="project" value="UniProtKB-SubCell"/>
</dbReference>
<dbReference type="InterPro" id="IPR046341">
    <property type="entry name" value="SET_dom_sf"/>
</dbReference>
<keyword evidence="13" id="KW-1185">Reference proteome</keyword>
<evidence type="ECO:0000256" key="2">
    <source>
        <dbReference type="ARBA" id="ARBA00004286"/>
    </source>
</evidence>
<dbReference type="SMART" id="SM00317">
    <property type="entry name" value="SET"/>
    <property type="match status" value="1"/>
</dbReference>
<comment type="caution">
    <text evidence="12">The sequence shown here is derived from an EMBL/GenBank/DDBJ whole genome shotgun (WGS) entry which is preliminary data.</text>
</comment>
<dbReference type="GO" id="GO:0032259">
    <property type="term" value="P:methylation"/>
    <property type="evidence" value="ECO:0007669"/>
    <property type="project" value="UniProtKB-KW"/>
</dbReference>
<dbReference type="PROSITE" id="PS50867">
    <property type="entry name" value="PRE_SET"/>
    <property type="match status" value="1"/>
</dbReference>
<dbReference type="GO" id="GO:0005694">
    <property type="term" value="C:chromosome"/>
    <property type="evidence" value="ECO:0007669"/>
    <property type="project" value="UniProtKB-SubCell"/>
</dbReference>
<name>A0A5N5I9W4_9ROSA</name>
<organism evidence="12 13">
    <name type="scientific">Pyrus ussuriensis x Pyrus communis</name>
    <dbReference type="NCBI Taxonomy" id="2448454"/>
    <lineage>
        <taxon>Eukaryota</taxon>
        <taxon>Viridiplantae</taxon>
        <taxon>Streptophyta</taxon>
        <taxon>Embryophyta</taxon>
        <taxon>Tracheophyta</taxon>
        <taxon>Spermatophyta</taxon>
        <taxon>Magnoliopsida</taxon>
        <taxon>eudicotyledons</taxon>
        <taxon>Gunneridae</taxon>
        <taxon>Pentapetalae</taxon>
        <taxon>rosids</taxon>
        <taxon>fabids</taxon>
        <taxon>Rosales</taxon>
        <taxon>Rosaceae</taxon>
        <taxon>Amygdaloideae</taxon>
        <taxon>Maleae</taxon>
        <taxon>Pyrus</taxon>
    </lineage>
</organism>
<dbReference type="InterPro" id="IPR002913">
    <property type="entry name" value="START_lipid-bd_dom"/>
</dbReference>
<dbReference type="InterPro" id="IPR007728">
    <property type="entry name" value="Pre-SET_dom"/>
</dbReference>
<dbReference type="PROSITE" id="PS50280">
    <property type="entry name" value="SET"/>
    <property type="match status" value="1"/>
</dbReference>
<dbReference type="GO" id="GO:0008270">
    <property type="term" value="F:zinc ion binding"/>
    <property type="evidence" value="ECO:0007669"/>
    <property type="project" value="InterPro"/>
</dbReference>
<keyword evidence="7" id="KW-0539">Nucleus</keyword>
<dbReference type="InterPro" id="IPR001214">
    <property type="entry name" value="SET_dom"/>
</dbReference>
<dbReference type="Gene3D" id="2.170.270.10">
    <property type="entry name" value="SET domain"/>
    <property type="match status" value="1"/>
</dbReference>
<feature type="compositionally biased region" description="Basic and acidic residues" evidence="8">
    <location>
        <begin position="571"/>
        <end position="585"/>
    </location>
</feature>
<evidence type="ECO:0000259" key="11">
    <source>
        <dbReference type="PROSITE" id="PS50867"/>
    </source>
</evidence>
<keyword evidence="4 12" id="KW-0808">Transferase</keyword>
<dbReference type="PROSITE" id="PS51580">
    <property type="entry name" value="SAM_MT43_3"/>
    <property type="match status" value="1"/>
</dbReference>
<feature type="region of interest" description="Disordered" evidence="8">
    <location>
        <begin position="409"/>
        <end position="679"/>
    </location>
</feature>
<evidence type="ECO:0000259" key="9">
    <source>
        <dbReference type="PROSITE" id="PS50280"/>
    </source>
</evidence>
<dbReference type="SUPFAM" id="SSF55961">
    <property type="entry name" value="Bet v1-like"/>
    <property type="match status" value="1"/>
</dbReference>
<keyword evidence="12" id="KW-0489">Methyltransferase</keyword>
<feature type="compositionally biased region" description="Polar residues" evidence="8">
    <location>
        <begin position="491"/>
        <end position="501"/>
    </location>
</feature>
<keyword evidence="3" id="KW-0158">Chromosome</keyword>
<dbReference type="InterPro" id="IPR025776">
    <property type="entry name" value="SUVR4/1/2"/>
</dbReference>
<evidence type="ECO:0000256" key="7">
    <source>
        <dbReference type="ARBA" id="ARBA00023242"/>
    </source>
</evidence>
<evidence type="ECO:0000256" key="5">
    <source>
        <dbReference type="ARBA" id="ARBA00022723"/>
    </source>
</evidence>
<dbReference type="GO" id="GO:0042054">
    <property type="term" value="F:histone methyltransferase activity"/>
    <property type="evidence" value="ECO:0007669"/>
    <property type="project" value="InterPro"/>
</dbReference>
<dbReference type="Pfam" id="PF00856">
    <property type="entry name" value="SET"/>
    <property type="match status" value="1"/>
</dbReference>
<dbReference type="PROSITE" id="PS50848">
    <property type="entry name" value="START"/>
    <property type="match status" value="1"/>
</dbReference>
<dbReference type="Gene3D" id="1.10.8.850">
    <property type="entry name" value="Histone-lysine N methyltransferase , C-terminal domain-like"/>
    <property type="match status" value="1"/>
</dbReference>
<dbReference type="SUPFAM" id="SSF82199">
    <property type="entry name" value="SET domain"/>
    <property type="match status" value="1"/>
</dbReference>
<proteinExistence type="predicted"/>
<reference evidence="12 13" key="1">
    <citation type="submission" date="2019-09" db="EMBL/GenBank/DDBJ databases">
        <authorList>
            <person name="Ou C."/>
        </authorList>
    </citation>
    <scope>NUCLEOTIDE SEQUENCE [LARGE SCALE GENOMIC DNA]</scope>
    <source>
        <strain evidence="12">S2</strain>
        <tissue evidence="12">Leaf</tissue>
    </source>
</reference>
<evidence type="ECO:0000259" key="10">
    <source>
        <dbReference type="PROSITE" id="PS50848"/>
    </source>
</evidence>
<dbReference type="FunFam" id="2.170.270.10:FF:000046">
    <property type="entry name" value="SET-domain containing protein lysine methyltransferase family protein"/>
    <property type="match status" value="1"/>
</dbReference>
<evidence type="ECO:0000313" key="13">
    <source>
        <dbReference type="Proteomes" id="UP000327157"/>
    </source>
</evidence>
<accession>A0A5N5I9W4</accession>
<dbReference type="Pfam" id="PF05033">
    <property type="entry name" value="Pre-SET"/>
    <property type="match status" value="1"/>
</dbReference>